<keyword evidence="2" id="KW-1185">Reference proteome</keyword>
<comment type="caution">
    <text evidence="1">The sequence shown here is derived from an EMBL/GenBank/DDBJ whole genome shotgun (WGS) entry which is preliminary data.</text>
</comment>
<evidence type="ECO:0000313" key="1">
    <source>
        <dbReference type="EMBL" id="KAJ1121957.1"/>
    </source>
</evidence>
<accession>A0AAV7P3U0</accession>
<dbReference type="Proteomes" id="UP001066276">
    <property type="component" value="Chromosome 7"/>
</dbReference>
<organism evidence="1 2">
    <name type="scientific">Pleurodeles waltl</name>
    <name type="common">Iberian ribbed newt</name>
    <dbReference type="NCBI Taxonomy" id="8319"/>
    <lineage>
        <taxon>Eukaryota</taxon>
        <taxon>Metazoa</taxon>
        <taxon>Chordata</taxon>
        <taxon>Craniata</taxon>
        <taxon>Vertebrata</taxon>
        <taxon>Euteleostomi</taxon>
        <taxon>Amphibia</taxon>
        <taxon>Batrachia</taxon>
        <taxon>Caudata</taxon>
        <taxon>Salamandroidea</taxon>
        <taxon>Salamandridae</taxon>
        <taxon>Pleurodelinae</taxon>
        <taxon>Pleurodeles</taxon>
    </lineage>
</organism>
<sequence>MDSDWGTLSSARVLPDPSGGFPSMAEGCQIPSGRLLNNNFQFHNKAQEVVRFYQHRESAQTVILTTGPQMLHLPRYQSGDTFLTSWLAPATALRSPGVLQRLFINTKGGFFSWLLLWQAQAELNMSSFVYMCKAGSGLHLPALTV</sequence>
<proteinExistence type="predicted"/>
<gene>
    <name evidence="1" type="ORF">NDU88_000463</name>
</gene>
<name>A0AAV7P3U0_PLEWA</name>
<reference evidence="1" key="1">
    <citation type="journal article" date="2022" name="bioRxiv">
        <title>Sequencing and chromosome-scale assembly of the giantPleurodeles waltlgenome.</title>
        <authorList>
            <person name="Brown T."/>
            <person name="Elewa A."/>
            <person name="Iarovenko S."/>
            <person name="Subramanian E."/>
            <person name="Araus A.J."/>
            <person name="Petzold A."/>
            <person name="Susuki M."/>
            <person name="Suzuki K.-i.T."/>
            <person name="Hayashi T."/>
            <person name="Toyoda A."/>
            <person name="Oliveira C."/>
            <person name="Osipova E."/>
            <person name="Leigh N.D."/>
            <person name="Simon A."/>
            <person name="Yun M.H."/>
        </authorList>
    </citation>
    <scope>NUCLEOTIDE SEQUENCE</scope>
    <source>
        <strain evidence="1">20211129_DDA</strain>
        <tissue evidence="1">Liver</tissue>
    </source>
</reference>
<dbReference type="EMBL" id="JANPWB010000011">
    <property type="protein sequence ID" value="KAJ1121957.1"/>
    <property type="molecule type" value="Genomic_DNA"/>
</dbReference>
<protein>
    <submittedName>
        <fullName evidence="1">Uncharacterized protein</fullName>
    </submittedName>
</protein>
<evidence type="ECO:0000313" key="2">
    <source>
        <dbReference type="Proteomes" id="UP001066276"/>
    </source>
</evidence>
<dbReference type="AlphaFoldDB" id="A0AAV7P3U0"/>